<dbReference type="Proteomes" id="UP001305779">
    <property type="component" value="Unassembled WGS sequence"/>
</dbReference>
<dbReference type="EMBL" id="JAXOVC010000002">
    <property type="protein sequence ID" value="KAK4505504.1"/>
    <property type="molecule type" value="Genomic_DNA"/>
</dbReference>
<organism evidence="2 3">
    <name type="scientific">Zasmidium cellare</name>
    <name type="common">Wine cellar mold</name>
    <name type="synonym">Racodium cellare</name>
    <dbReference type="NCBI Taxonomy" id="395010"/>
    <lineage>
        <taxon>Eukaryota</taxon>
        <taxon>Fungi</taxon>
        <taxon>Dikarya</taxon>
        <taxon>Ascomycota</taxon>
        <taxon>Pezizomycotina</taxon>
        <taxon>Dothideomycetes</taxon>
        <taxon>Dothideomycetidae</taxon>
        <taxon>Mycosphaerellales</taxon>
        <taxon>Mycosphaerellaceae</taxon>
        <taxon>Zasmidium</taxon>
    </lineage>
</organism>
<dbReference type="Pfam" id="PF11578">
    <property type="entry name" value="DUF3237"/>
    <property type="match status" value="1"/>
</dbReference>
<dbReference type="PANTHER" id="PTHR37315">
    <property type="entry name" value="UPF0311 PROTEIN BLR7842"/>
    <property type="match status" value="1"/>
</dbReference>
<protein>
    <submittedName>
        <fullName evidence="2">Uncharacterized protein</fullName>
    </submittedName>
</protein>
<keyword evidence="1" id="KW-0732">Signal</keyword>
<evidence type="ECO:0000313" key="3">
    <source>
        <dbReference type="Proteomes" id="UP001305779"/>
    </source>
</evidence>
<gene>
    <name evidence="2" type="ORF">PRZ48_003467</name>
</gene>
<dbReference type="Gene3D" id="2.40.160.20">
    <property type="match status" value="1"/>
</dbReference>
<reference evidence="2 3" key="1">
    <citation type="journal article" date="2023" name="G3 (Bethesda)">
        <title>A chromosome-level genome assembly of Zasmidium syzygii isolated from banana leaves.</title>
        <authorList>
            <person name="van Westerhoven A.C."/>
            <person name="Mehrabi R."/>
            <person name="Talebi R."/>
            <person name="Steentjes M.B.F."/>
            <person name="Corcolon B."/>
            <person name="Chong P.A."/>
            <person name="Kema G.H.J."/>
            <person name="Seidl M.F."/>
        </authorList>
    </citation>
    <scope>NUCLEOTIDE SEQUENCE [LARGE SCALE GENOMIC DNA]</scope>
    <source>
        <strain evidence="2 3">P124</strain>
    </source>
</reference>
<feature type="chain" id="PRO_5045951094" evidence="1">
    <location>
        <begin position="20"/>
        <end position="162"/>
    </location>
</feature>
<sequence length="162" mass="17555">MLLLPTLASLLYLLPFSTPQSLLSPTPPKLEYLYTAHVDCLQSLYETQGPAGIRKAIPIVGGNFTGPKGLNGKILNLGADWGSTDPQTGIFTADTRYNLQAEDGANLWLRTSGSGVPAGGLHLRVVIETGDKRWYWLNNVVGEFGVSLLTEVVLMVLQLLVF</sequence>
<dbReference type="InterPro" id="IPR020915">
    <property type="entry name" value="UPF0311"/>
</dbReference>
<dbReference type="PANTHER" id="PTHR37315:SF1">
    <property type="entry name" value="UPF0311 PROTEIN BLR7842"/>
    <property type="match status" value="1"/>
</dbReference>
<comment type="caution">
    <text evidence="2">The sequence shown here is derived from an EMBL/GenBank/DDBJ whole genome shotgun (WGS) entry which is preliminary data.</text>
</comment>
<keyword evidence="3" id="KW-1185">Reference proteome</keyword>
<name>A0ABR0EV46_ZASCE</name>
<evidence type="ECO:0000313" key="2">
    <source>
        <dbReference type="EMBL" id="KAK4505504.1"/>
    </source>
</evidence>
<feature type="signal peptide" evidence="1">
    <location>
        <begin position="1"/>
        <end position="19"/>
    </location>
</feature>
<proteinExistence type="predicted"/>
<accession>A0ABR0EV46</accession>
<evidence type="ECO:0000256" key="1">
    <source>
        <dbReference type="SAM" id="SignalP"/>
    </source>
</evidence>